<dbReference type="InterPro" id="IPR007627">
    <property type="entry name" value="RNA_pol_sigma70_r2"/>
</dbReference>
<gene>
    <name evidence="8" type="ORF">GCM10011575_06700</name>
</gene>
<dbReference type="Pfam" id="PF08281">
    <property type="entry name" value="Sigma70_r4_2"/>
    <property type="match status" value="1"/>
</dbReference>
<dbReference type="InterPro" id="IPR039425">
    <property type="entry name" value="RNA_pol_sigma-70-like"/>
</dbReference>
<dbReference type="RefSeq" id="WP_188893711.1">
    <property type="nucleotide sequence ID" value="NZ_BMMZ01000001.1"/>
</dbReference>
<dbReference type="Proteomes" id="UP000613840">
    <property type="component" value="Unassembled WGS sequence"/>
</dbReference>
<evidence type="ECO:0000313" key="8">
    <source>
        <dbReference type="EMBL" id="GGL51075.1"/>
    </source>
</evidence>
<dbReference type="InterPro" id="IPR036388">
    <property type="entry name" value="WH-like_DNA-bd_sf"/>
</dbReference>
<evidence type="ECO:0000256" key="5">
    <source>
        <dbReference type="ARBA" id="ARBA00023163"/>
    </source>
</evidence>
<dbReference type="PANTHER" id="PTHR43133:SF50">
    <property type="entry name" value="ECF RNA POLYMERASE SIGMA FACTOR SIGM"/>
    <property type="match status" value="1"/>
</dbReference>
<dbReference type="GO" id="GO:0016987">
    <property type="term" value="F:sigma factor activity"/>
    <property type="evidence" value="ECO:0007669"/>
    <property type="project" value="UniProtKB-KW"/>
</dbReference>
<sequence>MSRREQDAQLDAAFTDFVAARRRALFGTAYLLTGGDRERAEDIVQSTLVKLYVRWRRLHGRVDIGAYARRAIINTHIDHARQRWHREVPGLDLIDQPAEPEPASEDNDELWAALRRLSPKQRRVVILRHYWGLSVQEVADDLGVSTGTVKSQTSAALSILRGVLLLDDSPSPGTGRPGDPRD</sequence>
<keyword evidence="2" id="KW-0805">Transcription regulation</keyword>
<proteinExistence type="inferred from homology"/>
<dbReference type="AlphaFoldDB" id="A0A917S200"/>
<feature type="domain" description="RNA polymerase sigma-70 region 2" evidence="6">
    <location>
        <begin position="18"/>
        <end position="85"/>
    </location>
</feature>
<dbReference type="Gene3D" id="1.10.1740.10">
    <property type="match status" value="1"/>
</dbReference>
<dbReference type="CDD" id="cd06171">
    <property type="entry name" value="Sigma70_r4"/>
    <property type="match status" value="1"/>
</dbReference>
<evidence type="ECO:0000256" key="1">
    <source>
        <dbReference type="ARBA" id="ARBA00010641"/>
    </source>
</evidence>
<protein>
    <submittedName>
        <fullName evidence="8">RNA polymerase sigma24 factor</fullName>
    </submittedName>
</protein>
<evidence type="ECO:0000259" key="7">
    <source>
        <dbReference type="Pfam" id="PF08281"/>
    </source>
</evidence>
<dbReference type="PANTHER" id="PTHR43133">
    <property type="entry name" value="RNA POLYMERASE ECF-TYPE SIGMA FACTO"/>
    <property type="match status" value="1"/>
</dbReference>
<dbReference type="InterPro" id="IPR014325">
    <property type="entry name" value="RNA_pol_sigma-E_actinobac"/>
</dbReference>
<comment type="caution">
    <text evidence="8">The sequence shown here is derived from an EMBL/GenBank/DDBJ whole genome shotgun (WGS) entry which is preliminary data.</text>
</comment>
<comment type="similarity">
    <text evidence="1">Belongs to the sigma-70 factor family. ECF subfamily.</text>
</comment>
<evidence type="ECO:0000256" key="3">
    <source>
        <dbReference type="ARBA" id="ARBA00023082"/>
    </source>
</evidence>
<dbReference type="GO" id="GO:0006352">
    <property type="term" value="P:DNA-templated transcription initiation"/>
    <property type="evidence" value="ECO:0007669"/>
    <property type="project" value="InterPro"/>
</dbReference>
<dbReference type="EMBL" id="BMMZ01000001">
    <property type="protein sequence ID" value="GGL51075.1"/>
    <property type="molecule type" value="Genomic_DNA"/>
</dbReference>
<dbReference type="InterPro" id="IPR013325">
    <property type="entry name" value="RNA_pol_sigma_r2"/>
</dbReference>
<dbReference type="SUPFAM" id="SSF88946">
    <property type="entry name" value="Sigma2 domain of RNA polymerase sigma factors"/>
    <property type="match status" value="1"/>
</dbReference>
<dbReference type="SUPFAM" id="SSF88659">
    <property type="entry name" value="Sigma3 and sigma4 domains of RNA polymerase sigma factors"/>
    <property type="match status" value="1"/>
</dbReference>
<evidence type="ECO:0000313" key="9">
    <source>
        <dbReference type="Proteomes" id="UP000613840"/>
    </source>
</evidence>
<reference evidence="8" key="1">
    <citation type="journal article" date="2014" name="Int. J. Syst. Evol. Microbiol.">
        <title>Complete genome sequence of Corynebacterium casei LMG S-19264T (=DSM 44701T), isolated from a smear-ripened cheese.</title>
        <authorList>
            <consortium name="US DOE Joint Genome Institute (JGI-PGF)"/>
            <person name="Walter F."/>
            <person name="Albersmeier A."/>
            <person name="Kalinowski J."/>
            <person name="Ruckert C."/>
        </authorList>
    </citation>
    <scope>NUCLEOTIDE SEQUENCE</scope>
    <source>
        <strain evidence="8">CGMCC 4.7306</strain>
    </source>
</reference>
<dbReference type="InterPro" id="IPR013249">
    <property type="entry name" value="RNA_pol_sigma70_r4_t2"/>
</dbReference>
<feature type="domain" description="RNA polymerase sigma factor 70 region 4 type 2" evidence="7">
    <location>
        <begin position="108"/>
        <end position="157"/>
    </location>
</feature>
<name>A0A917S200_9ACTN</name>
<organism evidence="8 9">
    <name type="scientific">Microlunatus endophyticus</name>
    <dbReference type="NCBI Taxonomy" id="1716077"/>
    <lineage>
        <taxon>Bacteria</taxon>
        <taxon>Bacillati</taxon>
        <taxon>Actinomycetota</taxon>
        <taxon>Actinomycetes</taxon>
        <taxon>Propionibacteriales</taxon>
        <taxon>Propionibacteriaceae</taxon>
        <taxon>Microlunatus</taxon>
    </lineage>
</organism>
<accession>A0A917S200</accession>
<evidence type="ECO:0000256" key="4">
    <source>
        <dbReference type="ARBA" id="ARBA00023125"/>
    </source>
</evidence>
<dbReference type="InterPro" id="IPR014284">
    <property type="entry name" value="RNA_pol_sigma-70_dom"/>
</dbReference>
<evidence type="ECO:0000259" key="6">
    <source>
        <dbReference type="Pfam" id="PF04542"/>
    </source>
</evidence>
<keyword evidence="9" id="KW-1185">Reference proteome</keyword>
<keyword evidence="3" id="KW-0731">Sigma factor</keyword>
<dbReference type="NCBIfam" id="TIGR02937">
    <property type="entry name" value="sigma70-ECF"/>
    <property type="match status" value="1"/>
</dbReference>
<keyword evidence="4" id="KW-0238">DNA-binding</keyword>
<dbReference type="InterPro" id="IPR013324">
    <property type="entry name" value="RNA_pol_sigma_r3/r4-like"/>
</dbReference>
<reference evidence="8" key="2">
    <citation type="submission" date="2020-09" db="EMBL/GenBank/DDBJ databases">
        <authorList>
            <person name="Sun Q."/>
            <person name="Zhou Y."/>
        </authorList>
    </citation>
    <scope>NUCLEOTIDE SEQUENCE</scope>
    <source>
        <strain evidence="8">CGMCC 4.7306</strain>
    </source>
</reference>
<dbReference type="Pfam" id="PF04542">
    <property type="entry name" value="Sigma70_r2"/>
    <property type="match status" value="1"/>
</dbReference>
<dbReference type="Gene3D" id="1.10.10.10">
    <property type="entry name" value="Winged helix-like DNA-binding domain superfamily/Winged helix DNA-binding domain"/>
    <property type="match status" value="1"/>
</dbReference>
<keyword evidence="5" id="KW-0804">Transcription</keyword>
<dbReference type="GO" id="GO:0003677">
    <property type="term" value="F:DNA binding"/>
    <property type="evidence" value="ECO:0007669"/>
    <property type="project" value="UniProtKB-KW"/>
</dbReference>
<dbReference type="NCBIfam" id="TIGR02983">
    <property type="entry name" value="SigE-fam_strep"/>
    <property type="match status" value="1"/>
</dbReference>
<evidence type="ECO:0000256" key="2">
    <source>
        <dbReference type="ARBA" id="ARBA00023015"/>
    </source>
</evidence>